<name>A0A0L0BRT3_LUCCU</name>
<sequence>MPSSVAPATSVIVSLNASEKEEKEDGVQQSQLDNSQEEQYFENAHYD</sequence>
<comment type="caution">
    <text evidence="2">The sequence shown here is derived from an EMBL/GenBank/DDBJ whole genome shotgun (WGS) entry which is preliminary data.</text>
</comment>
<evidence type="ECO:0000313" key="3">
    <source>
        <dbReference type="Proteomes" id="UP000037069"/>
    </source>
</evidence>
<proteinExistence type="predicted"/>
<feature type="region of interest" description="Disordered" evidence="1">
    <location>
        <begin position="1"/>
        <end position="47"/>
    </location>
</feature>
<feature type="compositionally biased region" description="Polar residues" evidence="1">
    <location>
        <begin position="1"/>
        <end position="17"/>
    </location>
</feature>
<evidence type="ECO:0000313" key="2">
    <source>
        <dbReference type="EMBL" id="KNC21904.1"/>
    </source>
</evidence>
<keyword evidence="3" id="KW-1185">Reference proteome</keyword>
<dbReference type="EMBL" id="JRES01001569">
    <property type="protein sequence ID" value="KNC21904.1"/>
    <property type="molecule type" value="Genomic_DNA"/>
</dbReference>
<protein>
    <submittedName>
        <fullName evidence="2">Uncharacterized protein</fullName>
    </submittedName>
</protein>
<dbReference type="Proteomes" id="UP000037069">
    <property type="component" value="Unassembled WGS sequence"/>
</dbReference>
<dbReference type="AlphaFoldDB" id="A0A0L0BRT3"/>
<gene>
    <name evidence="2" type="ORF">FF38_00946</name>
</gene>
<evidence type="ECO:0000256" key="1">
    <source>
        <dbReference type="SAM" id="MobiDB-lite"/>
    </source>
</evidence>
<reference evidence="2 3" key="1">
    <citation type="journal article" date="2015" name="Nat. Commun.">
        <title>Lucilia cuprina genome unlocks parasitic fly biology to underpin future interventions.</title>
        <authorList>
            <person name="Anstead C.A."/>
            <person name="Korhonen P.K."/>
            <person name="Young N.D."/>
            <person name="Hall R.S."/>
            <person name="Jex A.R."/>
            <person name="Murali S.C."/>
            <person name="Hughes D.S."/>
            <person name="Lee S.F."/>
            <person name="Perry T."/>
            <person name="Stroehlein A.J."/>
            <person name="Ansell B.R."/>
            <person name="Breugelmans B."/>
            <person name="Hofmann A."/>
            <person name="Qu J."/>
            <person name="Dugan S."/>
            <person name="Lee S.L."/>
            <person name="Chao H."/>
            <person name="Dinh H."/>
            <person name="Han Y."/>
            <person name="Doddapaneni H.V."/>
            <person name="Worley K.C."/>
            <person name="Muzny D.M."/>
            <person name="Ioannidis P."/>
            <person name="Waterhouse R.M."/>
            <person name="Zdobnov E.M."/>
            <person name="James P.J."/>
            <person name="Bagnall N.H."/>
            <person name="Kotze A.C."/>
            <person name="Gibbs R.A."/>
            <person name="Richards S."/>
            <person name="Batterham P."/>
            <person name="Gasser R.B."/>
        </authorList>
    </citation>
    <scope>NUCLEOTIDE SEQUENCE [LARGE SCALE GENOMIC DNA]</scope>
    <source>
        <strain evidence="2 3">LS</strain>
        <tissue evidence="2">Full body</tissue>
    </source>
</reference>
<organism evidence="2 3">
    <name type="scientific">Lucilia cuprina</name>
    <name type="common">Green bottle fly</name>
    <name type="synonym">Australian sheep blowfly</name>
    <dbReference type="NCBI Taxonomy" id="7375"/>
    <lineage>
        <taxon>Eukaryota</taxon>
        <taxon>Metazoa</taxon>
        <taxon>Ecdysozoa</taxon>
        <taxon>Arthropoda</taxon>
        <taxon>Hexapoda</taxon>
        <taxon>Insecta</taxon>
        <taxon>Pterygota</taxon>
        <taxon>Neoptera</taxon>
        <taxon>Endopterygota</taxon>
        <taxon>Diptera</taxon>
        <taxon>Brachycera</taxon>
        <taxon>Muscomorpha</taxon>
        <taxon>Oestroidea</taxon>
        <taxon>Calliphoridae</taxon>
        <taxon>Luciliinae</taxon>
        <taxon>Lucilia</taxon>
    </lineage>
</organism>
<accession>A0A0L0BRT3</accession>